<dbReference type="PANTHER" id="PTHR41237:SF1">
    <property type="entry name" value="SMALL RIBOSOMAL SUBUNIT PROTEIN BS21M"/>
    <property type="match status" value="1"/>
</dbReference>
<proteinExistence type="inferred from homology"/>
<organism evidence="4 5">
    <name type="scientific">Diversispora eburnea</name>
    <dbReference type="NCBI Taxonomy" id="1213867"/>
    <lineage>
        <taxon>Eukaryota</taxon>
        <taxon>Fungi</taxon>
        <taxon>Fungi incertae sedis</taxon>
        <taxon>Mucoromycota</taxon>
        <taxon>Glomeromycotina</taxon>
        <taxon>Glomeromycetes</taxon>
        <taxon>Diversisporales</taxon>
        <taxon>Diversisporaceae</taxon>
        <taxon>Diversispora</taxon>
    </lineage>
</organism>
<keyword evidence="5" id="KW-1185">Reference proteome</keyword>
<dbReference type="Pfam" id="PF01165">
    <property type="entry name" value="Ribosomal_S21"/>
    <property type="match status" value="1"/>
</dbReference>
<accession>A0A9N9ASU1</accession>
<gene>
    <name evidence="4" type="ORF">DEBURN_LOCUS6627</name>
</gene>
<keyword evidence="2" id="KW-0689">Ribosomal protein</keyword>
<dbReference type="GO" id="GO:0003735">
    <property type="term" value="F:structural constituent of ribosome"/>
    <property type="evidence" value="ECO:0007669"/>
    <property type="project" value="InterPro"/>
</dbReference>
<dbReference type="GO" id="GO:0006412">
    <property type="term" value="P:translation"/>
    <property type="evidence" value="ECO:0007669"/>
    <property type="project" value="InterPro"/>
</dbReference>
<dbReference type="InterPro" id="IPR052837">
    <property type="entry name" value="Mitoribosomal_bS21"/>
</dbReference>
<comment type="similarity">
    <text evidence="1">Belongs to the bacterial ribosomal protein bS21 family.</text>
</comment>
<keyword evidence="3" id="KW-0687">Ribonucleoprotein</keyword>
<dbReference type="PANTHER" id="PTHR41237">
    <property type="entry name" value="37S RIBOSOMAL PROTEIN MRP21, MITOCHONDRIAL"/>
    <property type="match status" value="1"/>
</dbReference>
<evidence type="ECO:0000313" key="5">
    <source>
        <dbReference type="Proteomes" id="UP000789706"/>
    </source>
</evidence>
<dbReference type="InterPro" id="IPR038380">
    <property type="entry name" value="Ribosomal_bS21_sf"/>
</dbReference>
<dbReference type="Gene3D" id="1.20.5.1150">
    <property type="entry name" value="Ribosomal protein S8"/>
    <property type="match status" value="1"/>
</dbReference>
<dbReference type="GO" id="GO:0005840">
    <property type="term" value="C:ribosome"/>
    <property type="evidence" value="ECO:0007669"/>
    <property type="project" value="UniProtKB-KW"/>
</dbReference>
<reference evidence="4" key="1">
    <citation type="submission" date="2021-06" db="EMBL/GenBank/DDBJ databases">
        <authorList>
            <person name="Kallberg Y."/>
            <person name="Tangrot J."/>
            <person name="Rosling A."/>
        </authorList>
    </citation>
    <scope>NUCLEOTIDE SEQUENCE</scope>
    <source>
        <strain evidence="4">AZ414A</strain>
    </source>
</reference>
<dbReference type="AlphaFoldDB" id="A0A9N9ASU1"/>
<name>A0A9N9ASU1_9GLOM</name>
<dbReference type="OrthoDB" id="2501249at2759"/>
<dbReference type="EMBL" id="CAJVPK010000701">
    <property type="protein sequence ID" value="CAG8541380.1"/>
    <property type="molecule type" value="Genomic_DNA"/>
</dbReference>
<evidence type="ECO:0000256" key="2">
    <source>
        <dbReference type="ARBA" id="ARBA00022980"/>
    </source>
</evidence>
<evidence type="ECO:0000256" key="1">
    <source>
        <dbReference type="ARBA" id="ARBA00006640"/>
    </source>
</evidence>
<evidence type="ECO:0000256" key="3">
    <source>
        <dbReference type="ARBA" id="ARBA00023274"/>
    </source>
</evidence>
<evidence type="ECO:0000313" key="4">
    <source>
        <dbReference type="EMBL" id="CAG8541380.1"/>
    </source>
</evidence>
<protein>
    <submittedName>
        <fullName evidence="4">5839_t:CDS:1</fullName>
    </submittedName>
</protein>
<dbReference type="GO" id="GO:1990904">
    <property type="term" value="C:ribonucleoprotein complex"/>
    <property type="evidence" value="ECO:0007669"/>
    <property type="project" value="UniProtKB-KW"/>
</dbReference>
<comment type="caution">
    <text evidence="4">The sequence shown here is derived from an EMBL/GenBank/DDBJ whole genome shotgun (WGS) entry which is preliminary data.</text>
</comment>
<dbReference type="InterPro" id="IPR001911">
    <property type="entry name" value="Ribosomal_bS21"/>
</dbReference>
<sequence>MLSLPLIKNFKTITRPILNSFAGKFTNNASTPPLPSPFLATYKRYKHSHTQISTPFHSPPYATYSPELPISKPEEGNRSPTAGRTVTVSGNPTAGYRRLWAILNSNKIRKEVRRNRYYEKPTAKRKRIRWEIAEVRFKEAVRKKVWLVLQMKNRSVVH</sequence>
<dbReference type="Proteomes" id="UP000789706">
    <property type="component" value="Unassembled WGS sequence"/>
</dbReference>